<keyword evidence="2" id="KW-0344">Guanine-nucleotide releasing factor</keyword>
<dbReference type="GO" id="GO:0030136">
    <property type="term" value="C:clathrin-coated vesicle"/>
    <property type="evidence" value="ECO:0007669"/>
    <property type="project" value="UniProtKB-SubCell"/>
</dbReference>
<dbReference type="EMBL" id="CAKKLH010000023">
    <property type="protein sequence ID" value="CAH0099640.1"/>
    <property type="molecule type" value="Genomic_DNA"/>
</dbReference>
<dbReference type="Pfam" id="PF02141">
    <property type="entry name" value="DENN"/>
    <property type="match status" value="1"/>
</dbReference>
<feature type="region of interest" description="Disordered" evidence="4">
    <location>
        <begin position="524"/>
        <end position="558"/>
    </location>
</feature>
<dbReference type="GO" id="GO:1901981">
    <property type="term" value="F:phosphatidylinositol phosphate binding"/>
    <property type="evidence" value="ECO:0007669"/>
    <property type="project" value="TreeGrafter"/>
</dbReference>
<dbReference type="GO" id="GO:0005085">
    <property type="term" value="F:guanyl-nucleotide exchange factor activity"/>
    <property type="evidence" value="ECO:0007669"/>
    <property type="project" value="UniProtKB-KW"/>
</dbReference>
<evidence type="ECO:0000256" key="4">
    <source>
        <dbReference type="SAM" id="MobiDB-lite"/>
    </source>
</evidence>
<proteinExistence type="predicted"/>
<dbReference type="AlphaFoldDB" id="A0A8J2VZF9"/>
<feature type="region of interest" description="Disordered" evidence="4">
    <location>
        <begin position="461"/>
        <end position="511"/>
    </location>
</feature>
<evidence type="ECO:0000313" key="6">
    <source>
        <dbReference type="EMBL" id="CAH0099640.1"/>
    </source>
</evidence>
<feature type="compositionally biased region" description="Polar residues" evidence="4">
    <location>
        <begin position="524"/>
        <end position="546"/>
    </location>
</feature>
<comment type="caution">
    <text evidence="6">The sequence shown here is derived from an EMBL/GenBank/DDBJ whole genome shotgun (WGS) entry which is preliminary data.</text>
</comment>
<feature type="region of interest" description="Disordered" evidence="4">
    <location>
        <begin position="667"/>
        <end position="727"/>
    </location>
</feature>
<feature type="compositionally biased region" description="Polar residues" evidence="4">
    <location>
        <begin position="761"/>
        <end position="774"/>
    </location>
</feature>
<dbReference type="GO" id="GO:0032456">
    <property type="term" value="P:endocytic recycling"/>
    <property type="evidence" value="ECO:0007669"/>
    <property type="project" value="TreeGrafter"/>
</dbReference>
<dbReference type="OrthoDB" id="206724at2759"/>
<evidence type="ECO:0000256" key="2">
    <source>
        <dbReference type="ARBA" id="ARBA00022658"/>
    </source>
</evidence>
<dbReference type="Proteomes" id="UP000789390">
    <property type="component" value="Unassembled WGS sequence"/>
</dbReference>
<dbReference type="InterPro" id="IPR043153">
    <property type="entry name" value="DENN_C"/>
</dbReference>
<dbReference type="GO" id="GO:0006897">
    <property type="term" value="P:endocytosis"/>
    <property type="evidence" value="ECO:0007669"/>
    <property type="project" value="TreeGrafter"/>
</dbReference>
<feature type="domain" description="UDENN" evidence="5">
    <location>
        <begin position="14"/>
        <end position="378"/>
    </location>
</feature>
<dbReference type="FunFam" id="3.30.450.200:FF:000003">
    <property type="entry name" value="DENN domain containing 1A"/>
    <property type="match status" value="1"/>
</dbReference>
<accession>A0A8J2VZF9</accession>
<keyword evidence="7" id="KW-1185">Reference proteome</keyword>
<name>A0A8J2VZF9_9CRUS</name>
<dbReference type="PROSITE" id="PS50211">
    <property type="entry name" value="DENN"/>
    <property type="match status" value="1"/>
</dbReference>
<organism evidence="6 7">
    <name type="scientific">Daphnia galeata</name>
    <dbReference type="NCBI Taxonomy" id="27404"/>
    <lineage>
        <taxon>Eukaryota</taxon>
        <taxon>Metazoa</taxon>
        <taxon>Ecdysozoa</taxon>
        <taxon>Arthropoda</taxon>
        <taxon>Crustacea</taxon>
        <taxon>Branchiopoda</taxon>
        <taxon>Diplostraca</taxon>
        <taxon>Cladocera</taxon>
        <taxon>Anomopoda</taxon>
        <taxon>Daphniidae</taxon>
        <taxon>Daphnia</taxon>
    </lineage>
</organism>
<dbReference type="InterPro" id="IPR037516">
    <property type="entry name" value="Tripartite_DENN"/>
</dbReference>
<evidence type="ECO:0000313" key="7">
    <source>
        <dbReference type="Proteomes" id="UP000789390"/>
    </source>
</evidence>
<dbReference type="Gene3D" id="6.10.140.1000">
    <property type="match status" value="1"/>
</dbReference>
<dbReference type="InterPro" id="IPR040032">
    <property type="entry name" value="DENND1A/B/C"/>
</dbReference>
<protein>
    <recommendedName>
        <fullName evidence="5">UDENN domain-containing protein</fullName>
    </recommendedName>
</protein>
<comment type="subcellular location">
    <subcellularLocation>
        <location evidence="1">Cytoplasmic vesicle</location>
        <location evidence="1">Clathrin-coated vesicle</location>
    </subcellularLocation>
</comment>
<dbReference type="GO" id="GO:0005829">
    <property type="term" value="C:cytosol"/>
    <property type="evidence" value="ECO:0007669"/>
    <property type="project" value="TreeGrafter"/>
</dbReference>
<gene>
    <name evidence="6" type="ORF">DGAL_LOCUS1788</name>
</gene>
<feature type="region of interest" description="Disordered" evidence="4">
    <location>
        <begin position="579"/>
        <end position="607"/>
    </location>
</feature>
<dbReference type="InterPro" id="IPR001194">
    <property type="entry name" value="cDENN_dom"/>
</dbReference>
<evidence type="ECO:0000256" key="1">
    <source>
        <dbReference type="ARBA" id="ARBA00004132"/>
    </source>
</evidence>
<dbReference type="Gene3D" id="3.30.450.200">
    <property type="match status" value="1"/>
</dbReference>
<dbReference type="Pfam" id="PF03455">
    <property type="entry name" value="dDENN"/>
    <property type="match status" value="1"/>
</dbReference>
<keyword evidence="3" id="KW-0968">Cytoplasmic vesicle</keyword>
<feature type="compositionally biased region" description="Polar residues" evidence="4">
    <location>
        <begin position="479"/>
        <end position="511"/>
    </location>
</feature>
<dbReference type="PANTHER" id="PTHR13196">
    <property type="entry name" value="DENN DOMAIN-CONTAINING"/>
    <property type="match status" value="1"/>
</dbReference>
<feature type="region of interest" description="Disordered" evidence="4">
    <location>
        <begin position="744"/>
        <end position="774"/>
    </location>
</feature>
<dbReference type="SMART" id="SM00799">
    <property type="entry name" value="DENN"/>
    <property type="match status" value="1"/>
</dbReference>
<dbReference type="SMART" id="SM00800">
    <property type="entry name" value="uDENN"/>
    <property type="match status" value="1"/>
</dbReference>
<dbReference type="Gene3D" id="3.40.50.11500">
    <property type="match status" value="1"/>
</dbReference>
<dbReference type="InterPro" id="IPR005113">
    <property type="entry name" value="uDENN_dom"/>
</dbReference>
<dbReference type="FunFam" id="3.40.50.11500:FF:000001">
    <property type="entry name" value="Putative DENN domain-containing protein 1A"/>
    <property type="match status" value="1"/>
</dbReference>
<reference evidence="6" key="1">
    <citation type="submission" date="2021-11" db="EMBL/GenBank/DDBJ databases">
        <authorList>
            <person name="Schell T."/>
        </authorList>
    </citation>
    <scope>NUCLEOTIDE SEQUENCE</scope>
    <source>
        <strain evidence="6">M5</strain>
    </source>
</reference>
<dbReference type="SMART" id="SM00801">
    <property type="entry name" value="dDENN"/>
    <property type="match status" value="1"/>
</dbReference>
<evidence type="ECO:0000259" key="5">
    <source>
        <dbReference type="PROSITE" id="PS50211"/>
    </source>
</evidence>
<dbReference type="PANTHER" id="PTHR13196:SF14">
    <property type="entry name" value="UDENN DOMAIN-CONTAINING PROTEIN"/>
    <property type="match status" value="1"/>
</dbReference>
<evidence type="ECO:0000256" key="3">
    <source>
        <dbReference type="ARBA" id="ARBA00023329"/>
    </source>
</evidence>
<sequence>MGSRLRNDVKHLIECFCEIVSPETSNKQPWVVQKFPENFKDDEMLKQVSLFAFPCDVPCNTVQHFSFVLTSLDSKWTFGFCRQAPGAQTALVIISYLPWHEFFFKILNQIAELMQEQAVQDLNSFLEGLYQRDVPSPSTTLHIPFGRAHRVYTCKCPNTYTLPSIPENRNLTEYFNAVDAHNMMVIFASMLHERRIVMVSSRISRLSACIQAANAVIYPMIWQHIYIPVLPPHLMDYLLAPMPYLSGVPSTTWERVRKSELGELVVLNVDSNHIETPFDDLERLPPDIVSGMRRRLKTPGNMMGDGVARVFLRALVQLIGGYRDALRFRQGEQITFCQDALVQSRPLPLRPFLESMLQLQIFQQFIEERLEMLNSGQGFSDEFELEACLYSDKSSSRLKQQYKEWLSTMRKESGALFKKANPAMRNAVKTVGRLAKEKSRTAYREVRSKFKDMQIHRELEGAAYSGGNTTKLRDKPRSAPSSPKFNSSDVSANQRRTAVSPSTLTHQINSNFIDRNHSLRRCETSVSHHYHTSGSSPGFPTGTNGASSSSDESETEDELNMTPLNLNLMDDMKDILAKTASSGSTPPAIDRSRKPSLSSPPISPVANPVLRQHSAPILNAGPYPVQPIPLPPLRCRKRNEAQNSPLSPKSAAQVDLIRLDSATSLSPVDEFDPLGASRTEPEPTRVTQSNPVYSFHVPRQIAEPQVPSGSSSGSGGGASTFKGYTSRFDTGSDPFSNLLAFTRTNLGPTVSGPERAKPNESFLTSDKSSWTTFD</sequence>
<dbReference type="InterPro" id="IPR005112">
    <property type="entry name" value="dDENN_dom"/>
</dbReference>
<dbReference type="Pfam" id="PF03456">
    <property type="entry name" value="uDENN"/>
    <property type="match status" value="1"/>
</dbReference>